<dbReference type="InterPro" id="IPR042197">
    <property type="entry name" value="Apaf_helical"/>
</dbReference>
<evidence type="ECO:0000259" key="7">
    <source>
        <dbReference type="Pfam" id="PF23247"/>
    </source>
</evidence>
<proteinExistence type="inferred from homology"/>
<protein>
    <submittedName>
        <fullName evidence="8">Putative P-loop containing nucleoside triphosphate hydrolase, leucine-rich repeat domain, L</fullName>
    </submittedName>
</protein>
<dbReference type="PANTHER" id="PTHR33463">
    <property type="entry name" value="NB-ARC DOMAIN-CONTAINING PROTEIN-RELATED"/>
    <property type="match status" value="1"/>
</dbReference>
<dbReference type="PRINTS" id="PR00364">
    <property type="entry name" value="DISEASERSIST"/>
</dbReference>
<keyword evidence="2" id="KW-0547">Nucleotide-binding</keyword>
<evidence type="ECO:0000256" key="5">
    <source>
        <dbReference type="SAM" id="Coils"/>
    </source>
</evidence>
<dbReference type="EMBL" id="PDCK01000042">
    <property type="protein sequence ID" value="PRQ37003.1"/>
    <property type="molecule type" value="Genomic_DNA"/>
</dbReference>
<dbReference type="GO" id="GO:0043531">
    <property type="term" value="F:ADP binding"/>
    <property type="evidence" value="ECO:0007669"/>
    <property type="project" value="InterPro"/>
</dbReference>
<evidence type="ECO:0000313" key="9">
    <source>
        <dbReference type="Proteomes" id="UP000238479"/>
    </source>
</evidence>
<feature type="domain" description="Disease resistance protein At4g27190-like leucine-rich repeats" evidence="7">
    <location>
        <begin position="1206"/>
        <end position="1298"/>
    </location>
</feature>
<comment type="caution">
    <text evidence="8">The sequence shown here is derived from an EMBL/GenBank/DDBJ whole genome shotgun (WGS) entry which is preliminary data.</text>
</comment>
<dbReference type="GO" id="GO:0016787">
    <property type="term" value="F:hydrolase activity"/>
    <property type="evidence" value="ECO:0007669"/>
    <property type="project" value="UniProtKB-KW"/>
</dbReference>
<dbReference type="OMA" id="EWCDSVE"/>
<dbReference type="InterPro" id="IPR027417">
    <property type="entry name" value="P-loop_NTPase"/>
</dbReference>
<feature type="coiled-coil region" evidence="5">
    <location>
        <begin position="30"/>
        <end position="64"/>
    </location>
</feature>
<feature type="domain" description="Disease resistance protein At4g27190-like leucine-rich repeats" evidence="7">
    <location>
        <begin position="903"/>
        <end position="993"/>
    </location>
</feature>
<evidence type="ECO:0000256" key="3">
    <source>
        <dbReference type="ARBA" id="ARBA00022821"/>
    </source>
</evidence>
<feature type="domain" description="Disease resistance protein At4g27190-like leucine-rich repeats" evidence="7">
    <location>
        <begin position="796"/>
        <end position="896"/>
    </location>
</feature>
<reference evidence="8 9" key="1">
    <citation type="journal article" date="2018" name="Nat. Genet.">
        <title>The Rosa genome provides new insights in the design of modern roses.</title>
        <authorList>
            <person name="Bendahmane M."/>
        </authorList>
    </citation>
    <scope>NUCLEOTIDE SEQUENCE [LARGE SCALE GENOMIC DNA]</scope>
    <source>
        <strain evidence="9">cv. Old Blush</strain>
    </source>
</reference>
<dbReference type="GO" id="GO:0006952">
    <property type="term" value="P:defense response"/>
    <property type="evidence" value="ECO:0007669"/>
    <property type="project" value="UniProtKB-KW"/>
</dbReference>
<keyword evidence="3" id="KW-0611">Plant defense</keyword>
<dbReference type="Pfam" id="PF00931">
    <property type="entry name" value="NB-ARC"/>
    <property type="match status" value="1"/>
</dbReference>
<evidence type="ECO:0000313" key="8">
    <source>
        <dbReference type="EMBL" id="PRQ37003.1"/>
    </source>
</evidence>
<dbReference type="Gene3D" id="3.40.50.300">
    <property type="entry name" value="P-loop containing nucleotide triphosphate hydrolases"/>
    <property type="match status" value="1"/>
</dbReference>
<dbReference type="InterPro" id="IPR002182">
    <property type="entry name" value="NB-ARC"/>
</dbReference>
<feature type="domain" description="Disease resistance protein At4g27190-like leucine-rich repeats" evidence="7">
    <location>
        <begin position="1080"/>
        <end position="1203"/>
    </location>
</feature>
<dbReference type="InterPro" id="IPR050905">
    <property type="entry name" value="Plant_NBS-LRR"/>
</dbReference>
<sequence length="1345" mass="152330">MEFLVAIGTGIVGKIAEYTVAPVARQVGYLIHYNRNLKKLQSQLSDLDATRESVERKIDQEERRGRKVEAFVTNWLKDVNKITGEAKDILKDERHVKCLHGFCPNLKLRHQLSRKSTKLVQDVAELHEKKDFSSFAYEVNPKEVCSIPTKDIEVFDSRISVVKEIMDELRNSKICMIGVYGIGGVGKTTLVKQVYRQVTEHEKLFDDVVLVLDVKKNPSIERLQKEIAEKLGMDHRENETEAGRARYLCDRIKGKKMLLILDDVWERIDLESVGLPPLSTLKILLTSRSGRVLSSDMGTQKEFPLDVLDEKETWTLFEKMSGEIVKNVAIQSIATKVAKRCGGLPVLVVTVARALKNGTIHEWKDALRRLKKFDGQGLTEKAYSAIEWNYSKLDNEELKSLFILCGVVVGASNTLFISDLWKYSMGLGLLKDVDTVGEAWDALCSMIEQLKYSCLLLESDDNTLVRMHDLVKDVAKRIASREQHVLSLSPGSELKEWPNKDFCSKCTMISLDQCDIPEFPEVLQCQELTLFLLDNVVQEIPCNLFRKMKKLRVLDLTRFSIPLLPSSLQFLESLQTLCLDQCTLGDVTLLGQLQNLEILSFLYSKFKELPKEIGLLTRLRLLDLTGCSQLEVISPNVLSSLKRLEHLRMRNSFNGWEAGGVIDTEGSNANLEELKNLPHLTELQLHIPNANILPPDLFTGCKLVRFQICIGSVWKWDDVDEAINALKLQFTASNQFDQGLEMLLKRTEDLYLEGMEGVYSSIVYQLGAEGSHNLKHLHVQNNVEFTKFLSIINGKVMYPNLTWLAVNDLNGLKFLLSSSMARSLAQLKRLQVSGCQTMEEIVSLDESDEEIVDNLFCHVQDLELKDLPNLTKFCSRNYTELSNPSIGKLQLVDCNKTNTTCEEIEEIDSTRSLDIVIQHFLFDNKVEFPNLKKLSIDDLAKLTTIWNNQLSLEISKNLETIEIVSCDSLKSIFPVSVARNLRQLTRLIVRNCGVEEIIAREEGQQTTPKFVFPKVTKVIFGNMSQLKNFYPGMHVSIWPSLNELRVVQCAKVKVFAEEISNFQGHNESERLSVLIPQSLFLIEKDSFPKLECLSVNAMEFSNGPFPAAAQLFSKLKLLDVCCPESISAVFLEKLLDPEGNSAVGIGTQQLPHLKELWLVRMEKLMHLGQDDEEDNSQSAPRIPNFPNLQILFVNCCHSLRNLRSSAISFNNLTSLEVSVCYGLKYLMTYSMAKSLMQLTKLEVEGCLRLVEIVGGNEDDDSRNEITFRRLKHLKLLGLPRLQGFCSGNCIAKFPSLETSSMSNRLKLKIFTAHDQTLTNEEEDTDVDASEKWLTADDKRNLASTD</sequence>
<keyword evidence="8" id="KW-0378">Hydrolase</keyword>
<dbReference type="SUPFAM" id="SSF52058">
    <property type="entry name" value="L domain-like"/>
    <property type="match status" value="3"/>
</dbReference>
<accession>A0A2P6QS40</accession>
<evidence type="ECO:0000256" key="2">
    <source>
        <dbReference type="ARBA" id="ARBA00022741"/>
    </source>
</evidence>
<dbReference type="InterPro" id="IPR032675">
    <property type="entry name" value="LRR_dom_sf"/>
</dbReference>
<dbReference type="Proteomes" id="UP000238479">
    <property type="component" value="Chromosome 4"/>
</dbReference>
<organism evidence="8 9">
    <name type="scientific">Rosa chinensis</name>
    <name type="common">China rose</name>
    <dbReference type="NCBI Taxonomy" id="74649"/>
    <lineage>
        <taxon>Eukaryota</taxon>
        <taxon>Viridiplantae</taxon>
        <taxon>Streptophyta</taxon>
        <taxon>Embryophyta</taxon>
        <taxon>Tracheophyta</taxon>
        <taxon>Spermatophyta</taxon>
        <taxon>Magnoliopsida</taxon>
        <taxon>eudicotyledons</taxon>
        <taxon>Gunneridae</taxon>
        <taxon>Pentapetalae</taxon>
        <taxon>rosids</taxon>
        <taxon>fabids</taxon>
        <taxon>Rosales</taxon>
        <taxon>Rosaceae</taxon>
        <taxon>Rosoideae</taxon>
        <taxon>Rosoideae incertae sedis</taxon>
        <taxon>Rosa</taxon>
    </lineage>
</organism>
<keyword evidence="9" id="KW-1185">Reference proteome</keyword>
<gene>
    <name evidence="8" type="ORF">RchiOBHm_Chr4g0397781</name>
</gene>
<dbReference type="PANTHER" id="PTHR33463:SF198">
    <property type="entry name" value="RPP4C3"/>
    <property type="match status" value="1"/>
</dbReference>
<name>A0A2P6QS40_ROSCH</name>
<dbReference type="InterPro" id="IPR057135">
    <property type="entry name" value="At4g27190-like_LRR"/>
</dbReference>
<dbReference type="GO" id="GO:0005524">
    <property type="term" value="F:ATP binding"/>
    <property type="evidence" value="ECO:0007669"/>
    <property type="project" value="UniProtKB-KW"/>
</dbReference>
<keyword evidence="4" id="KW-0067">ATP-binding</keyword>
<evidence type="ECO:0000259" key="6">
    <source>
        <dbReference type="Pfam" id="PF00931"/>
    </source>
</evidence>
<feature type="domain" description="NB-ARC" evidence="6">
    <location>
        <begin position="162"/>
        <end position="321"/>
    </location>
</feature>
<evidence type="ECO:0000256" key="1">
    <source>
        <dbReference type="ARBA" id="ARBA00008894"/>
    </source>
</evidence>
<dbReference type="Gene3D" id="3.80.10.10">
    <property type="entry name" value="Ribonuclease Inhibitor"/>
    <property type="match status" value="2"/>
</dbReference>
<comment type="similarity">
    <text evidence="1">Belongs to the disease resistance NB-LRR family.</text>
</comment>
<keyword evidence="5" id="KW-0175">Coiled coil</keyword>
<dbReference type="SUPFAM" id="SSF52540">
    <property type="entry name" value="P-loop containing nucleoside triphosphate hydrolases"/>
    <property type="match status" value="1"/>
</dbReference>
<dbReference type="Gene3D" id="1.10.8.430">
    <property type="entry name" value="Helical domain of apoptotic protease-activating factors"/>
    <property type="match status" value="1"/>
</dbReference>
<dbReference type="OrthoDB" id="1165656at2759"/>
<evidence type="ECO:0000256" key="4">
    <source>
        <dbReference type="ARBA" id="ARBA00022840"/>
    </source>
</evidence>
<dbReference type="Pfam" id="PF23247">
    <property type="entry name" value="LRR_RPS2"/>
    <property type="match status" value="4"/>
</dbReference>
<dbReference type="Gramene" id="PRQ37003">
    <property type="protein sequence ID" value="PRQ37003"/>
    <property type="gene ID" value="RchiOBHm_Chr4g0397781"/>
</dbReference>